<dbReference type="EMBL" id="ONZF01000002">
    <property type="protein sequence ID" value="SPJ23508.1"/>
    <property type="molecule type" value="Genomic_DNA"/>
</dbReference>
<dbReference type="AlphaFoldDB" id="A0A2R8BTQ4"/>
<organism evidence="2 3">
    <name type="scientific">Palleronia abyssalis</name>
    <dbReference type="NCBI Taxonomy" id="1501240"/>
    <lineage>
        <taxon>Bacteria</taxon>
        <taxon>Pseudomonadati</taxon>
        <taxon>Pseudomonadota</taxon>
        <taxon>Alphaproteobacteria</taxon>
        <taxon>Rhodobacterales</taxon>
        <taxon>Roseobacteraceae</taxon>
        <taxon>Palleronia</taxon>
    </lineage>
</organism>
<evidence type="ECO:0008006" key="4">
    <source>
        <dbReference type="Google" id="ProtNLM"/>
    </source>
</evidence>
<feature type="signal peptide" evidence="1">
    <location>
        <begin position="1"/>
        <end position="19"/>
    </location>
</feature>
<protein>
    <recommendedName>
        <fullName evidence="4">Lysozyme</fullName>
    </recommendedName>
</protein>
<feature type="chain" id="PRO_5015356664" description="Lysozyme" evidence="1">
    <location>
        <begin position="20"/>
        <end position="235"/>
    </location>
</feature>
<keyword evidence="1" id="KW-0732">Signal</keyword>
<reference evidence="2 3" key="1">
    <citation type="submission" date="2018-03" db="EMBL/GenBank/DDBJ databases">
        <authorList>
            <person name="Keele B.F."/>
        </authorList>
    </citation>
    <scope>NUCLEOTIDE SEQUENCE [LARGE SCALE GENOMIC DNA]</scope>
    <source>
        <strain evidence="2 3">CECT 8504</strain>
    </source>
</reference>
<keyword evidence="3" id="KW-1185">Reference proteome</keyword>
<dbReference type="Proteomes" id="UP000244912">
    <property type="component" value="Unassembled WGS sequence"/>
</dbReference>
<dbReference type="RefSeq" id="WP_245897540.1">
    <property type="nucleotide sequence ID" value="NZ_ONZF01000002.1"/>
</dbReference>
<evidence type="ECO:0000313" key="2">
    <source>
        <dbReference type="EMBL" id="SPJ23508.1"/>
    </source>
</evidence>
<sequence>MPILRILLIVLMTAGSAGAEAVSILNGALSGARGALIAVRQDETITGPSLFAGRAETGMFAHRAVPTLGPPGVPPPRGSLDRLRHLIGQAESRRGGYDAVQHGARVRPGRAPTQMTLREIFAWIDATPGQPHAIGRYQFIPSTLRRLVNIVGLRDSARFTPQVQDQMADVLLAEAGLGEVTAGRMGRHTFMNNLAKIWAGLPNSSGRSHYHGYAGNRASITWADFDAEMAAIFPG</sequence>
<dbReference type="InterPro" id="IPR023346">
    <property type="entry name" value="Lysozyme-like_dom_sf"/>
</dbReference>
<dbReference type="SUPFAM" id="SSF53955">
    <property type="entry name" value="Lysozyme-like"/>
    <property type="match status" value="1"/>
</dbReference>
<evidence type="ECO:0000313" key="3">
    <source>
        <dbReference type="Proteomes" id="UP000244912"/>
    </source>
</evidence>
<evidence type="ECO:0000256" key="1">
    <source>
        <dbReference type="SAM" id="SignalP"/>
    </source>
</evidence>
<dbReference type="Gene3D" id="1.10.530.10">
    <property type="match status" value="1"/>
</dbReference>
<proteinExistence type="predicted"/>
<accession>A0A2R8BTQ4</accession>
<gene>
    <name evidence="2" type="ORF">PAA8504_01320</name>
</gene>
<name>A0A2R8BTQ4_9RHOB</name>